<dbReference type="PROSITE" id="PS00217">
    <property type="entry name" value="SUGAR_TRANSPORT_2"/>
    <property type="match status" value="1"/>
</dbReference>
<sequence>MPGVGTLVMGGTNMDRGKKSSAVGIMMASFAAFGGILFGFDTGVISGVKEMNAWLKTFGYETSPGSGQYTISTQTEALVVSILSAGTFVGALLGAPMADLLGRKNGILLACIVFAAGIILQASVVSVDLFIVGRLVAGLGVGMVSCLVPMYQAESSPKWIRGAVVAGYQWAIVTKDRTDMSAFRIPILIQLAWTFVLFVGMYFLPESPRYLVKRRRDLDAMYSLARLFNVSEQHPDVRFELEEIKTSLQLEEEQGGGTYADCFRMSNNKALLRTLSGIGIQAFQQLTGINFIFYYGTTFFKNSGIADPFLIAVVTNCVNVGMTIPAFWAIDNVGRRRLLIIGALGMMVCEYLIGIIGVIISVDNHTGQSVLVALTCVYIAFFACTWGPVPWVVPSEIFPLAIRAKGVSLSTASNWALNFGIGYAVPYMVNKGYGDLGPRVFFIWGSTCLGCAVFTYFCIMETKGLSLEQIDALYHYVNPIHSLSYHDQLIAHTIRSADDEALSRGDPVSATSANTARDRRYRLGPFGGDSELHYIGSKEWHRRSDQTQASRWKL</sequence>
<evidence type="ECO:0000256" key="3">
    <source>
        <dbReference type="ARBA" id="ARBA00022448"/>
    </source>
</evidence>
<feature type="transmembrane region" description="Helical" evidence="9">
    <location>
        <begin position="107"/>
        <end position="125"/>
    </location>
</feature>
<feature type="transmembrane region" description="Helical" evidence="9">
    <location>
        <begin position="185"/>
        <end position="204"/>
    </location>
</feature>
<dbReference type="InterPro" id="IPR005828">
    <property type="entry name" value="MFS_sugar_transport-like"/>
</dbReference>
<dbReference type="HOGENOM" id="CLU_001265_30_1_1"/>
<feature type="transmembrane region" description="Helical" evidence="9">
    <location>
        <begin position="406"/>
        <end position="429"/>
    </location>
</feature>
<comment type="subcellular location">
    <subcellularLocation>
        <location evidence="1">Membrane</location>
        <topology evidence="1">Multi-pass membrane protein</topology>
    </subcellularLocation>
</comment>
<dbReference type="SUPFAM" id="SSF103473">
    <property type="entry name" value="MFS general substrate transporter"/>
    <property type="match status" value="1"/>
</dbReference>
<dbReference type="InParanoid" id="G4TGR1"/>
<keyword evidence="12" id="KW-1185">Reference proteome</keyword>
<comment type="catalytic activity">
    <reaction evidence="7">
        <text>myo-inositol(out) + H(+)(out) = myo-inositol(in) + H(+)(in)</text>
        <dbReference type="Rhea" id="RHEA:60364"/>
        <dbReference type="ChEBI" id="CHEBI:15378"/>
        <dbReference type="ChEBI" id="CHEBI:17268"/>
    </reaction>
</comment>
<dbReference type="GO" id="GO:0005351">
    <property type="term" value="F:carbohydrate:proton symporter activity"/>
    <property type="evidence" value="ECO:0007669"/>
    <property type="project" value="TreeGrafter"/>
</dbReference>
<evidence type="ECO:0000313" key="12">
    <source>
        <dbReference type="Proteomes" id="UP000007148"/>
    </source>
</evidence>
<proteinExistence type="inferred from homology"/>
<dbReference type="eggNOG" id="KOG0254">
    <property type="taxonomic scope" value="Eukaryota"/>
</dbReference>
<evidence type="ECO:0000259" key="10">
    <source>
        <dbReference type="PROSITE" id="PS50850"/>
    </source>
</evidence>
<feature type="transmembrane region" description="Helical" evidence="9">
    <location>
        <begin position="372"/>
        <end position="394"/>
    </location>
</feature>
<dbReference type="PANTHER" id="PTHR48022:SF17">
    <property type="entry name" value="HEXOSE TRANSPORTER"/>
    <property type="match status" value="1"/>
</dbReference>
<dbReference type="FunCoup" id="G4TGR1">
    <property type="interactions" value="254"/>
</dbReference>
<protein>
    <submittedName>
        <fullName evidence="11">Probable monosaccharide transporter</fullName>
    </submittedName>
</protein>
<dbReference type="PRINTS" id="PR00171">
    <property type="entry name" value="SUGRTRNSPORT"/>
</dbReference>
<keyword evidence="4 9" id="KW-0812">Transmembrane</keyword>
<dbReference type="OMA" id="CVCQYIV"/>
<organism evidence="11 12">
    <name type="scientific">Serendipita indica (strain DSM 11827)</name>
    <name type="common">Root endophyte fungus</name>
    <name type="synonym">Piriformospora indica</name>
    <dbReference type="NCBI Taxonomy" id="1109443"/>
    <lineage>
        <taxon>Eukaryota</taxon>
        <taxon>Fungi</taxon>
        <taxon>Dikarya</taxon>
        <taxon>Basidiomycota</taxon>
        <taxon>Agaricomycotina</taxon>
        <taxon>Agaricomycetes</taxon>
        <taxon>Sebacinales</taxon>
        <taxon>Serendipitaceae</taxon>
        <taxon>Serendipita</taxon>
    </lineage>
</organism>
<dbReference type="PROSITE" id="PS00216">
    <property type="entry name" value="SUGAR_TRANSPORT_1"/>
    <property type="match status" value="2"/>
</dbReference>
<feature type="transmembrane region" description="Helical" evidence="9">
    <location>
        <begin position="77"/>
        <end position="95"/>
    </location>
</feature>
<gene>
    <name evidence="11" type="ORF">PIIN_04441</name>
</gene>
<dbReference type="CDD" id="cd17356">
    <property type="entry name" value="MFS_HXT"/>
    <property type="match status" value="1"/>
</dbReference>
<evidence type="ECO:0000256" key="5">
    <source>
        <dbReference type="ARBA" id="ARBA00022989"/>
    </source>
</evidence>
<comment type="similarity">
    <text evidence="2 8">Belongs to the major facilitator superfamily. Sugar transporter (TC 2.A.1.1) family.</text>
</comment>
<dbReference type="InterPro" id="IPR020846">
    <property type="entry name" value="MFS_dom"/>
</dbReference>
<feature type="transmembrane region" description="Helical" evidence="9">
    <location>
        <begin position="131"/>
        <end position="151"/>
    </location>
</feature>
<feature type="transmembrane region" description="Helical" evidence="9">
    <location>
        <begin position="441"/>
        <end position="459"/>
    </location>
</feature>
<evidence type="ECO:0000256" key="7">
    <source>
        <dbReference type="ARBA" id="ARBA00049119"/>
    </source>
</evidence>
<feature type="domain" description="Major facilitator superfamily (MFS) profile" evidence="10">
    <location>
        <begin position="27"/>
        <end position="463"/>
    </location>
</feature>
<evidence type="ECO:0000256" key="2">
    <source>
        <dbReference type="ARBA" id="ARBA00010992"/>
    </source>
</evidence>
<dbReference type="Gene3D" id="1.20.1250.20">
    <property type="entry name" value="MFS general substrate transporter like domains"/>
    <property type="match status" value="1"/>
</dbReference>
<dbReference type="STRING" id="1109443.G4TGR1"/>
<keyword evidence="6 9" id="KW-0472">Membrane</keyword>
<feature type="transmembrane region" description="Helical" evidence="9">
    <location>
        <begin position="309"/>
        <end position="330"/>
    </location>
</feature>
<dbReference type="Proteomes" id="UP000007148">
    <property type="component" value="Unassembled WGS sequence"/>
</dbReference>
<comment type="caution">
    <text evidence="11">The sequence shown here is derived from an EMBL/GenBank/DDBJ whole genome shotgun (WGS) entry which is preliminary data.</text>
</comment>
<evidence type="ECO:0000256" key="1">
    <source>
        <dbReference type="ARBA" id="ARBA00004141"/>
    </source>
</evidence>
<dbReference type="OrthoDB" id="6612291at2759"/>
<name>G4TGR1_SERID</name>
<dbReference type="NCBIfam" id="TIGR00879">
    <property type="entry name" value="SP"/>
    <property type="match status" value="1"/>
</dbReference>
<dbReference type="InterPro" id="IPR005829">
    <property type="entry name" value="Sugar_transporter_CS"/>
</dbReference>
<evidence type="ECO:0000313" key="11">
    <source>
        <dbReference type="EMBL" id="CCA70504.1"/>
    </source>
</evidence>
<dbReference type="PROSITE" id="PS50850">
    <property type="entry name" value="MFS"/>
    <property type="match status" value="1"/>
</dbReference>
<dbReference type="InterPro" id="IPR003663">
    <property type="entry name" value="Sugar/inositol_transpt"/>
</dbReference>
<dbReference type="EMBL" id="CAFZ01000085">
    <property type="protein sequence ID" value="CCA70504.1"/>
    <property type="molecule type" value="Genomic_DNA"/>
</dbReference>
<dbReference type="InterPro" id="IPR036259">
    <property type="entry name" value="MFS_trans_sf"/>
</dbReference>
<reference evidence="11 12" key="1">
    <citation type="journal article" date="2011" name="PLoS Pathog.">
        <title>Endophytic Life Strategies Decoded by Genome and Transcriptome Analyses of the Mutualistic Root Symbiont Piriformospora indica.</title>
        <authorList>
            <person name="Zuccaro A."/>
            <person name="Lahrmann U."/>
            <person name="Guldener U."/>
            <person name="Langen G."/>
            <person name="Pfiffi S."/>
            <person name="Biedenkopf D."/>
            <person name="Wong P."/>
            <person name="Samans B."/>
            <person name="Grimm C."/>
            <person name="Basiewicz M."/>
            <person name="Murat C."/>
            <person name="Martin F."/>
            <person name="Kogel K.H."/>
        </authorList>
    </citation>
    <scope>NUCLEOTIDE SEQUENCE [LARGE SCALE GENOMIC DNA]</scope>
    <source>
        <strain evidence="11 12">DSM 11827</strain>
    </source>
</reference>
<dbReference type="GO" id="GO:0016020">
    <property type="term" value="C:membrane"/>
    <property type="evidence" value="ECO:0007669"/>
    <property type="project" value="UniProtKB-SubCell"/>
</dbReference>
<dbReference type="InterPro" id="IPR050360">
    <property type="entry name" value="MFS_Sugar_Transporters"/>
</dbReference>
<dbReference type="Pfam" id="PF00083">
    <property type="entry name" value="Sugar_tr"/>
    <property type="match status" value="1"/>
</dbReference>
<feature type="transmembrane region" description="Helical" evidence="9">
    <location>
        <begin position="21"/>
        <end position="40"/>
    </location>
</feature>
<evidence type="ECO:0000256" key="4">
    <source>
        <dbReference type="ARBA" id="ARBA00022692"/>
    </source>
</evidence>
<evidence type="ECO:0000256" key="8">
    <source>
        <dbReference type="RuleBase" id="RU003346"/>
    </source>
</evidence>
<evidence type="ECO:0000256" key="6">
    <source>
        <dbReference type="ARBA" id="ARBA00023136"/>
    </source>
</evidence>
<keyword evidence="3 8" id="KW-0813">Transport</keyword>
<feature type="transmembrane region" description="Helical" evidence="9">
    <location>
        <begin position="337"/>
        <end position="360"/>
    </location>
</feature>
<dbReference type="AlphaFoldDB" id="G4TGR1"/>
<accession>G4TGR1</accession>
<keyword evidence="5 9" id="KW-1133">Transmembrane helix</keyword>
<dbReference type="PANTHER" id="PTHR48022">
    <property type="entry name" value="PLASTIDIC GLUCOSE TRANSPORTER 4"/>
    <property type="match status" value="1"/>
</dbReference>
<evidence type="ECO:0000256" key="9">
    <source>
        <dbReference type="SAM" id="Phobius"/>
    </source>
</evidence>